<evidence type="ECO:0000313" key="2">
    <source>
        <dbReference type="Proteomes" id="UP000663942"/>
    </source>
</evidence>
<dbReference type="RefSeq" id="WP_207823499.1">
    <property type="nucleotide sequence ID" value="NZ_CP062006.1"/>
</dbReference>
<accession>A0ABX7SIW8</accession>
<gene>
    <name evidence="1" type="ORF">IFE19_14640</name>
</gene>
<reference evidence="1 2" key="1">
    <citation type="submission" date="2020-09" db="EMBL/GenBank/DDBJ databases">
        <title>Brevundimonas sp. LVF1 isolated from an oligotrophic pond in Goettingen, Germany.</title>
        <authorList>
            <person name="Friedrich I."/>
            <person name="Klassen A."/>
            <person name="Neubauer H."/>
            <person name="Schneider D."/>
            <person name="Hertel R."/>
            <person name="Daniel R."/>
        </authorList>
    </citation>
    <scope>NUCLEOTIDE SEQUENCE [LARGE SCALE GENOMIC DNA]</scope>
    <source>
        <strain evidence="1 2">LVF1</strain>
    </source>
</reference>
<dbReference type="PANTHER" id="PTHR35105">
    <property type="entry name" value="EXPRESSED PROTEIN"/>
    <property type="match status" value="1"/>
</dbReference>
<dbReference type="Gene3D" id="3.90.550.10">
    <property type="entry name" value="Spore Coat Polysaccharide Biosynthesis Protein SpsA, Chain A"/>
    <property type="match status" value="1"/>
</dbReference>
<protein>
    <submittedName>
        <fullName evidence="1">Glycosyltransferase</fullName>
    </submittedName>
</protein>
<sequence length="238" mass="27094">MGDHGKPLKVFVGYDPREDVAWEVCRHSLLRHATGPIEVIPLKQPALRELGLYRRPKDATASTDFSLTRFLTPYLAADDGWAVFVDCDFLFTGDITALPSALDDDKAIYVVQHDYQPHHQVKMDGKAQTTYPRKNWSSFMVFNGRHPDVKALTPDVVNTASPAHLHRFNWVLDDASIGALDRTWNFLVGEYDRPDQLPTAIHYTNGGPWFDQWQDVDYAREWLDELRQVEAARQSAAA</sequence>
<keyword evidence="2" id="KW-1185">Reference proteome</keyword>
<dbReference type="SUPFAM" id="SSF53448">
    <property type="entry name" value="Nucleotide-diphospho-sugar transferases"/>
    <property type="match status" value="1"/>
</dbReference>
<organism evidence="1 2">
    <name type="scientific">Brevundimonas pondensis</name>
    <dbReference type="NCBI Taxonomy" id="2774189"/>
    <lineage>
        <taxon>Bacteria</taxon>
        <taxon>Pseudomonadati</taxon>
        <taxon>Pseudomonadota</taxon>
        <taxon>Alphaproteobacteria</taxon>
        <taxon>Caulobacterales</taxon>
        <taxon>Caulobacteraceae</taxon>
        <taxon>Brevundimonas</taxon>
    </lineage>
</organism>
<proteinExistence type="predicted"/>
<dbReference type="PANTHER" id="PTHR35105:SF2">
    <property type="entry name" value="PROTEIN CDI"/>
    <property type="match status" value="1"/>
</dbReference>
<dbReference type="EMBL" id="CP062006">
    <property type="protein sequence ID" value="QTC87314.1"/>
    <property type="molecule type" value="Genomic_DNA"/>
</dbReference>
<dbReference type="Proteomes" id="UP000663942">
    <property type="component" value="Chromosome"/>
</dbReference>
<name>A0ABX7SIW8_9CAUL</name>
<dbReference type="InterPro" id="IPR029044">
    <property type="entry name" value="Nucleotide-diphossugar_trans"/>
</dbReference>
<evidence type="ECO:0000313" key="1">
    <source>
        <dbReference type="EMBL" id="QTC87314.1"/>
    </source>
</evidence>